<evidence type="ECO:0000313" key="5">
    <source>
        <dbReference type="Proteomes" id="UP001477672"/>
    </source>
</evidence>
<dbReference type="PANTHER" id="PTHR42953:SF3">
    <property type="entry name" value="HIGH-AFFINITY ZINC UPTAKE SYSTEM PROTEIN ZNUA"/>
    <property type="match status" value="1"/>
</dbReference>
<name>A0ABV1GB93_9FIRM</name>
<dbReference type="Gene3D" id="3.40.50.1980">
    <property type="entry name" value="Nitrogenase molybdenum iron protein domain"/>
    <property type="match status" value="2"/>
</dbReference>
<keyword evidence="5" id="KW-1185">Reference proteome</keyword>
<sequence length="325" mass="36087">MKQWISMALTALICIGIFSGCSSGETVHDSSSGQKLRIVATIFPAYDWVREILGEDAEHAELTLLLDSGVDLHSYQPTAEDILKISTCDLFLCVGGESDQWVSDALRESTNPEQQVIQLLDVLGDAAKPEELLEGMEEEHEHEEEEEIEYDEHVWLSLKNAAVFCRKIADTLSEIDPAHASSYQENTAAYCEKLAQLDAAYQEAADNARQTALVFCDRFPFRYLADDYGLTCYAAFPGCSAETEASFETVAFLAKKVDEQNLSCVLTLEKSDQKLAFAVLQNTDVSNKRILTLDSMQSTTAEQAQGEHYLAVMESNLEILKQALQ</sequence>
<dbReference type="SUPFAM" id="SSF53807">
    <property type="entry name" value="Helical backbone' metal receptor"/>
    <property type="match status" value="1"/>
</dbReference>
<evidence type="ECO:0000256" key="3">
    <source>
        <dbReference type="ARBA" id="ARBA00022729"/>
    </source>
</evidence>
<dbReference type="Proteomes" id="UP001477672">
    <property type="component" value="Unassembled WGS sequence"/>
</dbReference>
<dbReference type="InterPro" id="IPR006127">
    <property type="entry name" value="ZnuA-like"/>
</dbReference>
<dbReference type="Pfam" id="PF01297">
    <property type="entry name" value="ZnuA"/>
    <property type="match status" value="1"/>
</dbReference>
<comment type="caution">
    <text evidence="4">The sequence shown here is derived from an EMBL/GenBank/DDBJ whole genome shotgun (WGS) entry which is preliminary data.</text>
</comment>
<organism evidence="4 5">
    <name type="scientific">Ruthenibacterium intestinale</name>
    <dbReference type="NCBI Taxonomy" id="3133163"/>
    <lineage>
        <taxon>Bacteria</taxon>
        <taxon>Bacillati</taxon>
        <taxon>Bacillota</taxon>
        <taxon>Clostridia</taxon>
        <taxon>Eubacteriales</taxon>
        <taxon>Oscillospiraceae</taxon>
        <taxon>Ruthenibacterium</taxon>
    </lineage>
</organism>
<proteinExistence type="inferred from homology"/>
<dbReference type="RefSeq" id="WP_349214210.1">
    <property type="nucleotide sequence ID" value="NZ_JBBMFA010000031.1"/>
</dbReference>
<evidence type="ECO:0000313" key="4">
    <source>
        <dbReference type="EMBL" id="MEQ2519008.1"/>
    </source>
</evidence>
<dbReference type="PANTHER" id="PTHR42953">
    <property type="entry name" value="HIGH-AFFINITY ZINC UPTAKE SYSTEM PROTEIN ZNUA-RELATED"/>
    <property type="match status" value="1"/>
</dbReference>
<evidence type="ECO:0000256" key="2">
    <source>
        <dbReference type="ARBA" id="ARBA00022448"/>
    </source>
</evidence>
<keyword evidence="3" id="KW-0732">Signal</keyword>
<protein>
    <submittedName>
        <fullName evidence="4">Metal ABC transporter substrate-binding protein</fullName>
    </submittedName>
</protein>
<dbReference type="EMBL" id="JBBMFA010000031">
    <property type="protein sequence ID" value="MEQ2519008.1"/>
    <property type="molecule type" value="Genomic_DNA"/>
</dbReference>
<dbReference type="PROSITE" id="PS51257">
    <property type="entry name" value="PROKAR_LIPOPROTEIN"/>
    <property type="match status" value="1"/>
</dbReference>
<accession>A0ABV1GB93</accession>
<dbReference type="InterPro" id="IPR050492">
    <property type="entry name" value="Bact_metal-bind_prot9"/>
</dbReference>
<keyword evidence="2" id="KW-0813">Transport</keyword>
<evidence type="ECO:0000256" key="1">
    <source>
        <dbReference type="ARBA" id="ARBA00011028"/>
    </source>
</evidence>
<reference evidence="4 5" key="1">
    <citation type="submission" date="2024-03" db="EMBL/GenBank/DDBJ databases">
        <title>Human intestinal bacterial collection.</title>
        <authorList>
            <person name="Pauvert C."/>
            <person name="Hitch T.C.A."/>
            <person name="Clavel T."/>
        </authorList>
    </citation>
    <scope>NUCLEOTIDE SEQUENCE [LARGE SCALE GENOMIC DNA]</scope>
    <source>
        <strain evidence="4 5">CLA-JM-H11</strain>
    </source>
</reference>
<comment type="similarity">
    <text evidence="1">Belongs to the bacterial solute-binding protein 9 family.</text>
</comment>
<gene>
    <name evidence="4" type="ORF">WMO24_00925</name>
</gene>